<name>A0ABU7U4H9_9PROT</name>
<dbReference type="Pfam" id="PF02566">
    <property type="entry name" value="OsmC"/>
    <property type="match status" value="1"/>
</dbReference>
<reference evidence="1 2" key="1">
    <citation type="submission" date="2023-10" db="EMBL/GenBank/DDBJ databases">
        <title>Sorlinia euscelidii gen. nov., sp. nov., an acetic acid bacteria isolated from the gut of Euscelidius variegatus emitter.</title>
        <authorList>
            <person name="Michoud G."/>
            <person name="Marasco R."/>
            <person name="Seferji K."/>
            <person name="Gonella E."/>
            <person name="Garuglieri E."/>
            <person name="Alma A."/>
            <person name="Mapelli F."/>
            <person name="Borin S."/>
            <person name="Daffonchio D."/>
            <person name="Crotti E."/>
        </authorList>
    </citation>
    <scope>NUCLEOTIDE SEQUENCE [LARGE SCALE GENOMIC DNA]</scope>
    <source>
        <strain evidence="1 2">EV16P</strain>
    </source>
</reference>
<sequence>MAIRKSAQAHWTGGIKSGHGTISTESLSLKDQPYGFNTRFEGKPGTNPEELAGAALAGCYAMALSLALENAGHVAKQIDAKAIVSLDKAGEGFEVKHIALEVHVSAPDLDQEKFMQLANTTKENCPISKLFRADITLSARLDPS</sequence>
<dbReference type="InterPro" id="IPR052707">
    <property type="entry name" value="OsmC_Ohr_Peroxiredoxin"/>
</dbReference>
<comment type="caution">
    <text evidence="1">The sequence shown here is derived from an EMBL/GenBank/DDBJ whole genome shotgun (WGS) entry which is preliminary data.</text>
</comment>
<dbReference type="SUPFAM" id="SSF82784">
    <property type="entry name" value="OsmC-like"/>
    <property type="match status" value="1"/>
</dbReference>
<keyword evidence="2" id="KW-1185">Reference proteome</keyword>
<evidence type="ECO:0000313" key="2">
    <source>
        <dbReference type="Proteomes" id="UP001312908"/>
    </source>
</evidence>
<dbReference type="RefSeq" id="WP_394820006.1">
    <property type="nucleotide sequence ID" value="NZ_JAWJZY010000003.1"/>
</dbReference>
<dbReference type="InterPro" id="IPR003718">
    <property type="entry name" value="OsmC/Ohr_fam"/>
</dbReference>
<evidence type="ECO:0000313" key="1">
    <source>
        <dbReference type="EMBL" id="MEE8659158.1"/>
    </source>
</evidence>
<dbReference type="Gene3D" id="3.30.300.20">
    <property type="match status" value="1"/>
</dbReference>
<dbReference type="NCBIfam" id="TIGR03562">
    <property type="entry name" value="osmo_induc_OsmC"/>
    <property type="match status" value="1"/>
</dbReference>
<dbReference type="Proteomes" id="UP001312908">
    <property type="component" value="Unassembled WGS sequence"/>
</dbReference>
<dbReference type="InterPro" id="IPR019904">
    <property type="entry name" value="Peroxiredoxin_OsmC"/>
</dbReference>
<dbReference type="InterPro" id="IPR015946">
    <property type="entry name" value="KH_dom-like_a/b"/>
</dbReference>
<dbReference type="EMBL" id="JAWJZY010000003">
    <property type="protein sequence ID" value="MEE8659158.1"/>
    <property type="molecule type" value="Genomic_DNA"/>
</dbReference>
<gene>
    <name evidence="1" type="primary">osmC</name>
    <name evidence="1" type="ORF">DOFOFD_09045</name>
</gene>
<protein>
    <submittedName>
        <fullName evidence="1">Osmotically inducible protein OsmC</fullName>
    </submittedName>
</protein>
<dbReference type="PANTHER" id="PTHR42830:SF1">
    <property type="entry name" value="OSMOTICALLY INDUCIBLE FAMILY PROTEIN"/>
    <property type="match status" value="1"/>
</dbReference>
<proteinExistence type="predicted"/>
<dbReference type="InterPro" id="IPR036102">
    <property type="entry name" value="OsmC/Ohrsf"/>
</dbReference>
<dbReference type="PANTHER" id="PTHR42830">
    <property type="entry name" value="OSMOTICALLY INDUCIBLE FAMILY PROTEIN"/>
    <property type="match status" value="1"/>
</dbReference>
<organism evidence="1 2">
    <name type="scientific">Sorlinia euscelidii</name>
    <dbReference type="NCBI Taxonomy" id="3081148"/>
    <lineage>
        <taxon>Bacteria</taxon>
        <taxon>Pseudomonadati</taxon>
        <taxon>Pseudomonadota</taxon>
        <taxon>Alphaproteobacteria</taxon>
        <taxon>Acetobacterales</taxon>
        <taxon>Acetobacteraceae</taxon>
        <taxon>Sorlinia</taxon>
    </lineage>
</organism>
<accession>A0ABU7U4H9</accession>